<sequence>METSSEKRGDHEYFNQLYQLFTPEFYSNLLSFFGYRDISLFDPKMILLSNEKTDIINFFKNPYFTFIQRNLVLFKKGFPRKTVFETFKMWCSEIGYAPGTQQKFRVSILKYCREIMIE</sequence>
<organism evidence="1 2">
    <name type="scientific">Tritrichomonas musculus</name>
    <dbReference type="NCBI Taxonomy" id="1915356"/>
    <lineage>
        <taxon>Eukaryota</taxon>
        <taxon>Metamonada</taxon>
        <taxon>Parabasalia</taxon>
        <taxon>Tritrichomonadida</taxon>
        <taxon>Tritrichomonadidae</taxon>
        <taxon>Tritrichomonas</taxon>
    </lineage>
</organism>
<reference evidence="1 2" key="1">
    <citation type="submission" date="2024-04" db="EMBL/GenBank/DDBJ databases">
        <title>Tritrichomonas musculus Genome.</title>
        <authorList>
            <person name="Alves-Ferreira E."/>
            <person name="Grigg M."/>
            <person name="Lorenzi H."/>
            <person name="Galac M."/>
        </authorList>
    </citation>
    <scope>NUCLEOTIDE SEQUENCE [LARGE SCALE GENOMIC DNA]</scope>
    <source>
        <strain evidence="1 2">EAF2021</strain>
    </source>
</reference>
<name>A0ABR2HGR9_9EUKA</name>
<dbReference type="Proteomes" id="UP001470230">
    <property type="component" value="Unassembled WGS sequence"/>
</dbReference>
<gene>
    <name evidence="1" type="ORF">M9Y10_020225</name>
</gene>
<comment type="caution">
    <text evidence="1">The sequence shown here is derived from an EMBL/GenBank/DDBJ whole genome shotgun (WGS) entry which is preliminary data.</text>
</comment>
<evidence type="ECO:0000313" key="1">
    <source>
        <dbReference type="EMBL" id="KAK8846219.1"/>
    </source>
</evidence>
<proteinExistence type="predicted"/>
<keyword evidence="2" id="KW-1185">Reference proteome</keyword>
<protein>
    <submittedName>
        <fullName evidence="1">Uncharacterized protein</fullName>
    </submittedName>
</protein>
<accession>A0ABR2HGR9</accession>
<evidence type="ECO:0000313" key="2">
    <source>
        <dbReference type="Proteomes" id="UP001470230"/>
    </source>
</evidence>
<dbReference type="EMBL" id="JAPFFF010000029">
    <property type="protein sequence ID" value="KAK8846219.1"/>
    <property type="molecule type" value="Genomic_DNA"/>
</dbReference>